<evidence type="ECO:0000256" key="1">
    <source>
        <dbReference type="ARBA" id="ARBA00022692"/>
    </source>
</evidence>
<dbReference type="OrthoDB" id="160405at2759"/>
<dbReference type="STRING" id="671144.I4YC57"/>
<dbReference type="eggNOG" id="ENOG502SBNA">
    <property type="taxonomic scope" value="Eukaryota"/>
</dbReference>
<keyword evidence="2" id="KW-0256">Endoplasmic reticulum</keyword>
<keyword evidence="3 6" id="KW-1133">Transmembrane helix</keyword>
<evidence type="ECO:0000256" key="2">
    <source>
        <dbReference type="ARBA" id="ARBA00022824"/>
    </source>
</evidence>
<dbReference type="KEGG" id="wse:WALSEDRAFT_13057"/>
<dbReference type="EMBL" id="JH668231">
    <property type="protein sequence ID" value="EIM21549.1"/>
    <property type="molecule type" value="Genomic_DNA"/>
</dbReference>
<dbReference type="GeneID" id="18470609"/>
<keyword evidence="4 6" id="KW-0472">Membrane</keyword>
<dbReference type="Pfam" id="PF09446">
    <property type="entry name" value="VMA21"/>
    <property type="match status" value="1"/>
</dbReference>
<reference evidence="7 8" key="1">
    <citation type="journal article" date="2012" name="Fungal Genet. Biol.">
        <title>The genome of the xerotolerant mold Wallemia sebi reveals adaptations to osmotic stress and suggests cryptic sexual reproduction.</title>
        <authorList>
            <person name="Padamsee M."/>
            <person name="Kumar T.K.A."/>
            <person name="Riley R."/>
            <person name="Binder M."/>
            <person name="Boyd A."/>
            <person name="Calvo A.M."/>
            <person name="Furukawa K."/>
            <person name="Hesse C."/>
            <person name="Hohmann S."/>
            <person name="James T.Y."/>
            <person name="LaButti K."/>
            <person name="Lapidus A."/>
            <person name="Lindquist E."/>
            <person name="Lucas S."/>
            <person name="Miller K."/>
            <person name="Shantappa S."/>
            <person name="Grigoriev I.V."/>
            <person name="Hibbett D.S."/>
            <person name="McLaughlin D.J."/>
            <person name="Spatafora J.W."/>
            <person name="Aime M.C."/>
        </authorList>
    </citation>
    <scope>NUCLEOTIDE SEQUENCE [LARGE SCALE GENOMIC DNA]</scope>
    <source>
        <strain evidence="8">ATCC MYA-4683 / CBS 633.66</strain>
    </source>
</reference>
<dbReference type="AlphaFoldDB" id="I4YC57"/>
<evidence type="ECO:0000256" key="5">
    <source>
        <dbReference type="ARBA" id="ARBA00023329"/>
    </source>
</evidence>
<evidence type="ECO:0000313" key="8">
    <source>
        <dbReference type="Proteomes" id="UP000005242"/>
    </source>
</evidence>
<dbReference type="PANTHER" id="PTHR31792">
    <property type="entry name" value="VACUOLAR ATPASE ASSEMBLY INTEGRAL MEMBRANE PROTEIN VMA21"/>
    <property type="match status" value="1"/>
</dbReference>
<name>I4YC57_WALMC</name>
<feature type="non-terminal residue" evidence="7">
    <location>
        <position position="67"/>
    </location>
</feature>
<evidence type="ECO:0008006" key="9">
    <source>
        <dbReference type="Google" id="ProtNLM"/>
    </source>
</evidence>
<dbReference type="OMA" id="LVKLMVF"/>
<feature type="transmembrane region" description="Helical" evidence="6">
    <location>
        <begin position="35"/>
        <end position="57"/>
    </location>
</feature>
<dbReference type="PANTHER" id="PTHR31792:SF3">
    <property type="entry name" value="VACUOLAR ATPASE ASSEMBLY INTEGRAL MEMBRANE PROTEIN VMA21"/>
    <property type="match status" value="1"/>
</dbReference>
<dbReference type="Proteomes" id="UP000005242">
    <property type="component" value="Unassembled WGS sequence"/>
</dbReference>
<evidence type="ECO:0000256" key="3">
    <source>
        <dbReference type="ARBA" id="ARBA00022989"/>
    </source>
</evidence>
<proteinExistence type="predicted"/>
<dbReference type="GO" id="GO:0070072">
    <property type="term" value="P:vacuolar proton-transporting V-type ATPase complex assembly"/>
    <property type="evidence" value="ECO:0007669"/>
    <property type="project" value="InterPro"/>
</dbReference>
<dbReference type="InterPro" id="IPR019013">
    <property type="entry name" value="Vma21"/>
</dbReference>
<keyword evidence="1 6" id="KW-0812">Transmembrane</keyword>
<feature type="non-terminal residue" evidence="7">
    <location>
        <position position="1"/>
    </location>
</feature>
<evidence type="ECO:0000256" key="6">
    <source>
        <dbReference type="SAM" id="Phobius"/>
    </source>
</evidence>
<dbReference type="RefSeq" id="XP_006958234.1">
    <property type="nucleotide sequence ID" value="XM_006958172.1"/>
</dbReference>
<dbReference type="GO" id="GO:0031410">
    <property type="term" value="C:cytoplasmic vesicle"/>
    <property type="evidence" value="ECO:0007669"/>
    <property type="project" value="UniProtKB-KW"/>
</dbReference>
<organism evidence="7 8">
    <name type="scientific">Wallemia mellicola (strain ATCC MYA-4683 / CBS 633.66)</name>
    <name type="common">Wallemia sebi (CBS 633.66)</name>
    <dbReference type="NCBI Taxonomy" id="671144"/>
    <lineage>
        <taxon>Eukaryota</taxon>
        <taxon>Fungi</taxon>
        <taxon>Dikarya</taxon>
        <taxon>Basidiomycota</taxon>
        <taxon>Wallemiomycotina</taxon>
        <taxon>Wallemiomycetes</taxon>
        <taxon>Wallemiales</taxon>
        <taxon>Wallemiaceae</taxon>
        <taxon>Wallemia</taxon>
    </lineage>
</organism>
<keyword evidence="8" id="KW-1185">Reference proteome</keyword>
<accession>I4YC57</accession>
<sequence length="67" mass="7175">SSITKLLAFSIALVVLPISIYFITLNSIFNGNSTYAAISAALTANVVLMLYVGLAIYEDDDDSNSQK</sequence>
<dbReference type="GO" id="GO:0005789">
    <property type="term" value="C:endoplasmic reticulum membrane"/>
    <property type="evidence" value="ECO:0007669"/>
    <property type="project" value="TreeGrafter"/>
</dbReference>
<protein>
    <recommendedName>
        <fullName evidence="9">Vacuolar ATPase assembly integral membrane protein VMA21</fullName>
    </recommendedName>
</protein>
<evidence type="ECO:0000313" key="7">
    <source>
        <dbReference type="EMBL" id="EIM21549.1"/>
    </source>
</evidence>
<keyword evidence="5" id="KW-0968">Cytoplasmic vesicle</keyword>
<dbReference type="FunCoup" id="I4YC57">
    <property type="interactions" value="65"/>
</dbReference>
<gene>
    <name evidence="7" type="ORF">WALSEDRAFT_13057</name>
</gene>
<dbReference type="HOGENOM" id="CLU_154717_0_1_1"/>
<feature type="transmembrane region" description="Helical" evidence="6">
    <location>
        <begin position="7"/>
        <end position="29"/>
    </location>
</feature>
<dbReference type="InParanoid" id="I4YC57"/>
<evidence type="ECO:0000256" key="4">
    <source>
        <dbReference type="ARBA" id="ARBA00023136"/>
    </source>
</evidence>